<keyword evidence="3" id="KW-1185">Reference proteome</keyword>
<proteinExistence type="predicted"/>
<reference evidence="3" key="1">
    <citation type="submission" date="2016-03" db="EMBL/GenBank/DDBJ databases">
        <authorList>
            <person name="Guldener U."/>
        </authorList>
    </citation>
    <scope>NUCLEOTIDE SEQUENCE [LARGE SCALE GENOMIC DNA]</scope>
</reference>
<organism evidence="2 3">
    <name type="scientific">Rhynchosporium secalis</name>
    <name type="common">Barley scald fungus</name>
    <dbReference type="NCBI Taxonomy" id="38038"/>
    <lineage>
        <taxon>Eukaryota</taxon>
        <taxon>Fungi</taxon>
        <taxon>Dikarya</taxon>
        <taxon>Ascomycota</taxon>
        <taxon>Pezizomycotina</taxon>
        <taxon>Leotiomycetes</taxon>
        <taxon>Helotiales</taxon>
        <taxon>Ploettnerulaceae</taxon>
        <taxon>Rhynchosporium</taxon>
    </lineage>
</organism>
<feature type="compositionally biased region" description="Polar residues" evidence="1">
    <location>
        <begin position="58"/>
        <end position="67"/>
    </location>
</feature>
<dbReference type="EMBL" id="FJVC01000059">
    <property type="protein sequence ID" value="CZT41910.1"/>
    <property type="molecule type" value="Genomic_DNA"/>
</dbReference>
<name>A0A1E1LYJ6_RHYSE</name>
<gene>
    <name evidence="2" type="ORF">RSE6_01721</name>
</gene>
<evidence type="ECO:0000256" key="1">
    <source>
        <dbReference type="SAM" id="MobiDB-lite"/>
    </source>
</evidence>
<protein>
    <submittedName>
        <fullName evidence="2">Uncharacterized protein</fullName>
    </submittedName>
</protein>
<evidence type="ECO:0000313" key="3">
    <source>
        <dbReference type="Proteomes" id="UP000177625"/>
    </source>
</evidence>
<evidence type="ECO:0000313" key="2">
    <source>
        <dbReference type="EMBL" id="CZT41910.1"/>
    </source>
</evidence>
<dbReference type="Proteomes" id="UP000177625">
    <property type="component" value="Unassembled WGS sequence"/>
</dbReference>
<sequence length="136" mass="15514">MTPLGEHIRTLQVARSDGGRKMRTIPEYSTCGMQHDPTHQEKVQIEGWNKAEAAIQDTPKSTRSSGKFKSLKVPAMPDATKDKKEQDDHLDLVASMIMVCPNLVRPPGFYPRYNDGFSYFYYALSMRRKLTETLMT</sequence>
<feature type="region of interest" description="Disordered" evidence="1">
    <location>
        <begin position="55"/>
        <end position="86"/>
    </location>
</feature>
<dbReference type="AlphaFoldDB" id="A0A1E1LYJ6"/>
<accession>A0A1E1LYJ6</accession>